<dbReference type="EMBL" id="VFIA01000035">
    <property type="protein sequence ID" value="MBC3794010.1"/>
    <property type="molecule type" value="Genomic_DNA"/>
</dbReference>
<dbReference type="Proteomes" id="UP000700732">
    <property type="component" value="Unassembled WGS sequence"/>
</dbReference>
<evidence type="ECO:0000313" key="1">
    <source>
        <dbReference type="EMBL" id="MBC3794010.1"/>
    </source>
</evidence>
<keyword evidence="2" id="KW-1185">Reference proteome</keyword>
<organism evidence="1 2">
    <name type="scientific">Spirosoma utsteinense</name>
    <dbReference type="NCBI Taxonomy" id="2585773"/>
    <lineage>
        <taxon>Bacteria</taxon>
        <taxon>Pseudomonadati</taxon>
        <taxon>Bacteroidota</taxon>
        <taxon>Cytophagia</taxon>
        <taxon>Cytophagales</taxon>
        <taxon>Cytophagaceae</taxon>
        <taxon>Spirosoma</taxon>
    </lineage>
</organism>
<reference evidence="1 2" key="1">
    <citation type="submission" date="2019-06" db="EMBL/GenBank/DDBJ databases">
        <title>Spirosoma utsteinense sp. nov. isolated from Antarctic ice-free soils.</title>
        <authorList>
            <person name="Tahon G."/>
        </authorList>
    </citation>
    <scope>NUCLEOTIDE SEQUENCE [LARGE SCALE GENOMIC DNA]</scope>
    <source>
        <strain evidence="1 2">LMG 31447</strain>
    </source>
</reference>
<protein>
    <submittedName>
        <fullName evidence="1">Uncharacterized protein</fullName>
    </submittedName>
</protein>
<sequence length="577" mass="64371">MKTLFLFLIFSILPSALLMARKGIVYLDTNSLSQPDSTRPAQPALLLTGDIELTKSFSVMRVQEGTFVQSTPWYLTGNLVLATRGGWTIPIQGMWSSPINGYGQAYNAIGVSPRYRNWLTLHGGYRNLEFSPFTLAGYTVRGAGFELNPGLLRVGLMVGRFSKAVEPSATDPDRPATFRRMGYCARIGVGTDRTYLDVILLNAADDASSILPDSTGYLTPAQNVVLGLSGRIRANKKLTVELDAAGSSYTSDTHAEPQPTAPVDRRSKYVNYLNGYRHLMPVNSSTSIRTALQASLNYRLKWADLRLRYTRVEPGYQSMGVNYLQTDIERVTVAPTVRLFKNRLQFRSSVGWQHDNLTAQKRTRTDRLIGSVSTSYTSDDNLTLDLSVSNYGLTQQAGYRPLNDTTRIAQNNRTLSGSVFKSWTGQGQLHTLNGSVMYQALQDLNPFTADNNHRQNWTYTVSYTRQNPATGLDLNFGYTYTLSQATAMSFLFHGPTVSIEKKLFTNKLRAFILGSYLKNNQILAGERQQGFTIDYTLTFDYQLTPVHRLSISGTTGINRGAQSYRQQQGIVQYTVSF</sequence>
<gene>
    <name evidence="1" type="ORF">FH603_4537</name>
</gene>
<evidence type="ECO:0000313" key="2">
    <source>
        <dbReference type="Proteomes" id="UP000700732"/>
    </source>
</evidence>
<name>A0ABR6WBR9_9BACT</name>
<accession>A0ABR6WBR9</accession>
<proteinExistence type="predicted"/>
<dbReference type="RefSeq" id="WP_317171192.1">
    <property type="nucleotide sequence ID" value="NZ_VFIC01000003.1"/>
</dbReference>
<comment type="caution">
    <text evidence="1">The sequence shown here is derived from an EMBL/GenBank/DDBJ whole genome shotgun (WGS) entry which is preliminary data.</text>
</comment>